<organism evidence="1 2">
    <name type="scientific">Armillaria gallica</name>
    <name type="common">Bulbous honey fungus</name>
    <name type="synonym">Armillaria bulbosa</name>
    <dbReference type="NCBI Taxonomy" id="47427"/>
    <lineage>
        <taxon>Eukaryota</taxon>
        <taxon>Fungi</taxon>
        <taxon>Dikarya</taxon>
        <taxon>Basidiomycota</taxon>
        <taxon>Agaricomycotina</taxon>
        <taxon>Agaricomycetes</taxon>
        <taxon>Agaricomycetidae</taxon>
        <taxon>Agaricales</taxon>
        <taxon>Marasmiineae</taxon>
        <taxon>Physalacriaceae</taxon>
        <taxon>Armillaria</taxon>
    </lineage>
</organism>
<evidence type="ECO:0000313" key="2">
    <source>
        <dbReference type="Proteomes" id="UP000217790"/>
    </source>
</evidence>
<dbReference type="Proteomes" id="UP000217790">
    <property type="component" value="Unassembled WGS sequence"/>
</dbReference>
<dbReference type="OMA" id="VVIIRWF"/>
<feature type="non-terminal residue" evidence="1">
    <location>
        <position position="74"/>
    </location>
</feature>
<accession>A0A2H3CQV2</accession>
<dbReference type="OrthoDB" id="432234at2759"/>
<keyword evidence="2" id="KW-1185">Reference proteome</keyword>
<reference evidence="2" key="1">
    <citation type="journal article" date="2017" name="Nat. Ecol. Evol.">
        <title>Genome expansion and lineage-specific genetic innovations in the forest pathogenic fungi Armillaria.</title>
        <authorList>
            <person name="Sipos G."/>
            <person name="Prasanna A.N."/>
            <person name="Walter M.C."/>
            <person name="O'Connor E."/>
            <person name="Balint B."/>
            <person name="Krizsan K."/>
            <person name="Kiss B."/>
            <person name="Hess J."/>
            <person name="Varga T."/>
            <person name="Slot J."/>
            <person name="Riley R."/>
            <person name="Boka B."/>
            <person name="Rigling D."/>
            <person name="Barry K."/>
            <person name="Lee J."/>
            <person name="Mihaltcheva S."/>
            <person name="LaButti K."/>
            <person name="Lipzen A."/>
            <person name="Waldron R."/>
            <person name="Moloney N.M."/>
            <person name="Sperisen C."/>
            <person name="Kredics L."/>
            <person name="Vagvoelgyi C."/>
            <person name="Patrignani A."/>
            <person name="Fitzpatrick D."/>
            <person name="Nagy I."/>
            <person name="Doyle S."/>
            <person name="Anderson J.B."/>
            <person name="Grigoriev I.V."/>
            <person name="Gueldener U."/>
            <person name="Muensterkoetter M."/>
            <person name="Nagy L.G."/>
        </authorList>
    </citation>
    <scope>NUCLEOTIDE SEQUENCE [LARGE SCALE GENOMIC DNA]</scope>
    <source>
        <strain evidence="2">Ar21-2</strain>
    </source>
</reference>
<gene>
    <name evidence="1" type="ORF">ARMGADRAFT_873107</name>
</gene>
<sequence length="74" mass="8578">MTAHKAQGKTLERAVIDLDNCRGTEPPYVMISRVKSLEGLLILRKYKYGRISKHQSEDYRKEDKRLSVLCLLTL</sequence>
<proteinExistence type="predicted"/>
<dbReference type="AlphaFoldDB" id="A0A2H3CQV2"/>
<dbReference type="EMBL" id="KZ293703">
    <property type="protein sequence ID" value="PBK83774.1"/>
    <property type="molecule type" value="Genomic_DNA"/>
</dbReference>
<evidence type="ECO:0008006" key="3">
    <source>
        <dbReference type="Google" id="ProtNLM"/>
    </source>
</evidence>
<evidence type="ECO:0000313" key="1">
    <source>
        <dbReference type="EMBL" id="PBK83774.1"/>
    </source>
</evidence>
<dbReference type="InParanoid" id="A0A2H3CQV2"/>
<name>A0A2H3CQV2_ARMGA</name>
<protein>
    <recommendedName>
        <fullName evidence="3">UvrD-like helicase C-terminal domain-containing protein</fullName>
    </recommendedName>
</protein>